<dbReference type="PROSITE" id="PS51257">
    <property type="entry name" value="PROKAR_LIPOPROTEIN"/>
    <property type="match status" value="1"/>
</dbReference>
<feature type="region of interest" description="Disordered" evidence="1">
    <location>
        <begin position="171"/>
        <end position="196"/>
    </location>
</feature>
<gene>
    <name evidence="2" type="ORF">SAMN04488038_12213</name>
</gene>
<dbReference type="EMBL" id="FOFS01000022">
    <property type="protein sequence ID" value="SER22205.1"/>
    <property type="molecule type" value="Genomic_DNA"/>
</dbReference>
<dbReference type="Proteomes" id="UP000199233">
    <property type="component" value="Unassembled WGS sequence"/>
</dbReference>
<accession>A0A1H9MFI6</accession>
<sequence>MKYFLRILPAILMLAACRHVPPLPQDEARRSADRLIVSLWYPGSMLPAPPAPNPGFVARSAETERLRQLMESRKAELKTLLDAGQIGLGRDGFLETHDTSGLDADARDRIRDLIARENADRAALFHELARINSQPSWLSPIAVVYAQRYIEQAPPGWWYRDADNRWQQKAPALAVPPPAAPAEALPAAEPAAGGTP</sequence>
<evidence type="ECO:0000313" key="2">
    <source>
        <dbReference type="EMBL" id="SER22205.1"/>
    </source>
</evidence>
<evidence type="ECO:0000256" key="1">
    <source>
        <dbReference type="SAM" id="MobiDB-lite"/>
    </source>
</evidence>
<keyword evidence="3" id="KW-1185">Reference proteome</keyword>
<proteinExistence type="predicted"/>
<reference evidence="2 3" key="1">
    <citation type="submission" date="2016-10" db="EMBL/GenBank/DDBJ databases">
        <authorList>
            <person name="de Groot N.N."/>
        </authorList>
    </citation>
    <scope>NUCLEOTIDE SEQUENCE [LARGE SCALE GENOMIC DNA]</scope>
    <source>
        <strain evidence="2 3">DSM 25927</strain>
    </source>
</reference>
<dbReference type="STRING" id="489703.SAMN04488038_12213"/>
<feature type="compositionally biased region" description="Low complexity" evidence="1">
    <location>
        <begin position="181"/>
        <end position="196"/>
    </location>
</feature>
<dbReference type="InterPro" id="IPR008309">
    <property type="entry name" value="YdbL"/>
</dbReference>
<organism evidence="2 3">
    <name type="scientific">Solimonas aquatica</name>
    <dbReference type="NCBI Taxonomy" id="489703"/>
    <lineage>
        <taxon>Bacteria</taxon>
        <taxon>Pseudomonadati</taxon>
        <taxon>Pseudomonadota</taxon>
        <taxon>Gammaproteobacteria</taxon>
        <taxon>Nevskiales</taxon>
        <taxon>Nevskiaceae</taxon>
        <taxon>Solimonas</taxon>
    </lineage>
</organism>
<protein>
    <submittedName>
        <fullName evidence="2">Uncharacterized conserved protein YdbL, DUF1318 family</fullName>
    </submittedName>
</protein>
<evidence type="ECO:0000313" key="3">
    <source>
        <dbReference type="Proteomes" id="UP000199233"/>
    </source>
</evidence>
<name>A0A1H9MFI6_9GAMM</name>
<dbReference type="Pfam" id="PF07027">
    <property type="entry name" value="DUF1318"/>
    <property type="match status" value="1"/>
</dbReference>
<dbReference type="RefSeq" id="WP_177189090.1">
    <property type="nucleotide sequence ID" value="NZ_FOFS01000022.1"/>
</dbReference>
<dbReference type="AlphaFoldDB" id="A0A1H9MFI6"/>